<protein>
    <submittedName>
        <fullName evidence="2">Uncharacterized protein</fullName>
    </submittedName>
</protein>
<dbReference type="EnsemblMetazoa" id="ACOM041796-RA">
    <property type="protein sequence ID" value="ACOM041796-PA.1"/>
    <property type="gene ID" value="ACOM041796"/>
</dbReference>
<feature type="compositionally biased region" description="Low complexity" evidence="1">
    <location>
        <begin position="142"/>
        <end position="154"/>
    </location>
</feature>
<dbReference type="AlphaFoldDB" id="A0A8W7Q3D2"/>
<proteinExistence type="predicted"/>
<evidence type="ECO:0000256" key="1">
    <source>
        <dbReference type="SAM" id="MobiDB-lite"/>
    </source>
</evidence>
<evidence type="ECO:0000313" key="2">
    <source>
        <dbReference type="EnsemblMetazoa" id="ACOM041796-PA.1"/>
    </source>
</evidence>
<accession>A0A8W7Q3D2</accession>
<sequence>LLEKRQTATNQQRSNVSSHRFRFRVVFEPLLSNSLHKDAIQRCRHELHPDRGSGRRAADAERKPRYLYAQQRCPDQPANTLALLWPPADRNASLPLPGTISDADTLSHRLCTRSGKPASKGGGGHPARHTAARLPLSRCRRSSAQSAQFRRYLR</sequence>
<name>A0A8W7Q3D2_ANOCL</name>
<reference evidence="2" key="1">
    <citation type="submission" date="2022-08" db="UniProtKB">
        <authorList>
            <consortium name="EnsemblMetazoa"/>
        </authorList>
    </citation>
    <scope>IDENTIFICATION</scope>
</reference>
<feature type="region of interest" description="Disordered" evidence="1">
    <location>
        <begin position="112"/>
        <end position="154"/>
    </location>
</feature>
<organism evidence="2">
    <name type="scientific">Anopheles coluzzii</name>
    <name type="common">African malaria mosquito</name>
    <dbReference type="NCBI Taxonomy" id="1518534"/>
    <lineage>
        <taxon>Eukaryota</taxon>
        <taxon>Metazoa</taxon>
        <taxon>Ecdysozoa</taxon>
        <taxon>Arthropoda</taxon>
        <taxon>Hexapoda</taxon>
        <taxon>Insecta</taxon>
        <taxon>Pterygota</taxon>
        <taxon>Neoptera</taxon>
        <taxon>Endopterygota</taxon>
        <taxon>Diptera</taxon>
        <taxon>Nematocera</taxon>
        <taxon>Culicoidea</taxon>
        <taxon>Culicidae</taxon>
        <taxon>Anophelinae</taxon>
        <taxon>Anopheles</taxon>
    </lineage>
</organism>
<dbReference type="Proteomes" id="UP000075882">
    <property type="component" value="Unassembled WGS sequence"/>
</dbReference>